<evidence type="ECO:0000313" key="6">
    <source>
        <dbReference type="EMBL" id="RLE12381.1"/>
    </source>
</evidence>
<evidence type="ECO:0000256" key="4">
    <source>
        <dbReference type="SAM" id="MobiDB-lite"/>
    </source>
</evidence>
<keyword evidence="2" id="KW-0408">Iron</keyword>
<dbReference type="PANTHER" id="PTHR43710:SF5">
    <property type="entry name" value="INDOLEPYRUVATE FERREDOXIN OXIDOREDUCTASE ALPHA SUBUNIT"/>
    <property type="match status" value="1"/>
</dbReference>
<dbReference type="Proteomes" id="UP000267654">
    <property type="component" value="Unassembled WGS sequence"/>
</dbReference>
<dbReference type="Gene3D" id="3.40.50.970">
    <property type="match status" value="2"/>
</dbReference>
<dbReference type="InterPro" id="IPR045025">
    <property type="entry name" value="HACL1-like"/>
</dbReference>
<evidence type="ECO:0000256" key="2">
    <source>
        <dbReference type="ARBA" id="ARBA00023004"/>
    </source>
</evidence>
<accession>A0A662DDI3</accession>
<dbReference type="GO" id="GO:0051536">
    <property type="term" value="F:iron-sulfur cluster binding"/>
    <property type="evidence" value="ECO:0007669"/>
    <property type="project" value="UniProtKB-KW"/>
</dbReference>
<dbReference type="GO" id="GO:0046872">
    <property type="term" value="F:metal ion binding"/>
    <property type="evidence" value="ECO:0007669"/>
    <property type="project" value="UniProtKB-KW"/>
</dbReference>
<dbReference type="Pfam" id="PF02775">
    <property type="entry name" value="TPP_enzyme_C"/>
    <property type="match status" value="1"/>
</dbReference>
<dbReference type="EMBL" id="QMQB01000163">
    <property type="protein sequence ID" value="RLE12381.1"/>
    <property type="molecule type" value="Genomic_DNA"/>
</dbReference>
<evidence type="ECO:0000259" key="5">
    <source>
        <dbReference type="PROSITE" id="PS51379"/>
    </source>
</evidence>
<evidence type="ECO:0000313" key="7">
    <source>
        <dbReference type="Proteomes" id="UP000267654"/>
    </source>
</evidence>
<comment type="caution">
    <text evidence="6">The sequence shown here is derived from an EMBL/GenBank/DDBJ whole genome shotgun (WGS) entry which is preliminary data.</text>
</comment>
<dbReference type="AlphaFoldDB" id="A0A662DDI3"/>
<gene>
    <name evidence="6" type="ORF">DRI96_04635</name>
</gene>
<dbReference type="InterPro" id="IPR011766">
    <property type="entry name" value="TPP_enzyme_TPP-bd"/>
</dbReference>
<dbReference type="GO" id="GO:0030976">
    <property type="term" value="F:thiamine pyrophosphate binding"/>
    <property type="evidence" value="ECO:0007669"/>
    <property type="project" value="InterPro"/>
</dbReference>
<feature type="compositionally biased region" description="Basic and acidic residues" evidence="4">
    <location>
        <begin position="184"/>
        <end position="197"/>
    </location>
</feature>
<dbReference type="PANTHER" id="PTHR43710">
    <property type="entry name" value="2-HYDROXYACYL-COA LYASE"/>
    <property type="match status" value="1"/>
</dbReference>
<dbReference type="GO" id="GO:0003824">
    <property type="term" value="F:catalytic activity"/>
    <property type="evidence" value="ECO:0007669"/>
    <property type="project" value="InterPro"/>
</dbReference>
<name>A0A662DDI3_UNCAE</name>
<dbReference type="PROSITE" id="PS51379">
    <property type="entry name" value="4FE4S_FER_2"/>
    <property type="match status" value="2"/>
</dbReference>
<dbReference type="SUPFAM" id="SSF52518">
    <property type="entry name" value="Thiamin diphosphate-binding fold (THDP-binding)"/>
    <property type="match status" value="2"/>
</dbReference>
<feature type="domain" description="4Fe-4S ferredoxin-type" evidence="5">
    <location>
        <begin position="428"/>
        <end position="457"/>
    </location>
</feature>
<dbReference type="Pfam" id="PF00037">
    <property type="entry name" value="Fer4"/>
    <property type="match status" value="1"/>
</dbReference>
<keyword evidence="3" id="KW-0411">Iron-sulfur</keyword>
<dbReference type="InterPro" id="IPR017900">
    <property type="entry name" value="4Fe4S_Fe_S_CS"/>
</dbReference>
<dbReference type="CDD" id="cd02008">
    <property type="entry name" value="TPP_IOR_alpha"/>
    <property type="match status" value="1"/>
</dbReference>
<keyword evidence="1" id="KW-0479">Metal-binding</keyword>
<dbReference type="Gene3D" id="3.30.70.20">
    <property type="match status" value="1"/>
</dbReference>
<dbReference type="InterPro" id="IPR029061">
    <property type="entry name" value="THDP-binding"/>
</dbReference>
<dbReference type="SUPFAM" id="SSF52922">
    <property type="entry name" value="TK C-terminal domain-like"/>
    <property type="match status" value="1"/>
</dbReference>
<dbReference type="InterPro" id="IPR009014">
    <property type="entry name" value="Transketo_C/PFOR_II"/>
</dbReference>
<feature type="region of interest" description="Disordered" evidence="4">
    <location>
        <begin position="184"/>
        <end position="209"/>
    </location>
</feature>
<dbReference type="PROSITE" id="PS00198">
    <property type="entry name" value="4FE4S_FER_1"/>
    <property type="match status" value="1"/>
</dbReference>
<dbReference type="InterPro" id="IPR017896">
    <property type="entry name" value="4Fe4S_Fe-S-bd"/>
</dbReference>
<reference evidence="6 7" key="1">
    <citation type="submission" date="2018-06" db="EMBL/GenBank/DDBJ databases">
        <title>Extensive metabolic versatility and redundancy in microbially diverse, dynamic hydrothermal sediments.</title>
        <authorList>
            <person name="Dombrowski N."/>
            <person name="Teske A."/>
            <person name="Baker B.J."/>
        </authorList>
    </citation>
    <scope>NUCLEOTIDE SEQUENCE [LARGE SCALE GENOMIC DNA]</scope>
    <source>
        <strain evidence="6">B19_G9</strain>
    </source>
</reference>
<keyword evidence="6" id="KW-0670">Pyruvate</keyword>
<evidence type="ECO:0000256" key="3">
    <source>
        <dbReference type="ARBA" id="ARBA00023014"/>
    </source>
</evidence>
<organism evidence="6 7">
    <name type="scientific">Aerophobetes bacterium</name>
    <dbReference type="NCBI Taxonomy" id="2030807"/>
    <lineage>
        <taxon>Bacteria</taxon>
        <taxon>Candidatus Aerophobota</taxon>
    </lineage>
</organism>
<feature type="non-terminal residue" evidence="6">
    <location>
        <position position="1"/>
    </location>
</feature>
<sequence>PSDSQEAKDFTIAAFELSERFKTPVILRSTTRVSQCKSPVKILDRKYIPKHPKFLKNPKKYVPVPTYGRKMRKKVEEKLAELQSYANRCPQNKIITGGDSLGIVTSGIAFQYVAEEFPDASILKLGLSYPFPDDLIREFSERFDELVVVEELDNFLEEHIRSLGIKVKGKVYFPGVGELNPDKVARGKAKMEGKDTGQEENDTDNTDLPARPPVFCPGCPSRGLFYALSKIDCVVTGDIGCYSLGVFPPYERMDTIICMGAGITVAQGMDKAGFRDKPLIGIVGDSTFFHSGITGLLEISYNRGISTIIVVDNRITAMTGHQDHPGTGRTLMGERTYTIYPEDIARACGIENIRIVDPLNFRETLNALREEIKKESPSLIVARRPCPLIKKEKRAPWVVDQEKCIQCGVCLKVGCPAIYKKIEKEDGENIYIDPSLCQGCGFCAQVCPKKAIVQEQN</sequence>
<proteinExistence type="predicted"/>
<feature type="domain" description="4Fe-4S ferredoxin-type" evidence="5">
    <location>
        <begin position="395"/>
        <end position="427"/>
    </location>
</feature>
<evidence type="ECO:0000256" key="1">
    <source>
        <dbReference type="ARBA" id="ARBA00022723"/>
    </source>
</evidence>
<protein>
    <submittedName>
        <fullName evidence="6">Indolepyruvate ferredoxin oxidoreductase subunit alpha</fullName>
    </submittedName>
</protein>